<accession>A0A504UGG1</accession>
<organism evidence="2 3">
    <name type="scientific">Rhizobium glycinendophyticum</name>
    <dbReference type="NCBI Taxonomy" id="2589807"/>
    <lineage>
        <taxon>Bacteria</taxon>
        <taxon>Pseudomonadati</taxon>
        <taxon>Pseudomonadota</taxon>
        <taxon>Alphaproteobacteria</taxon>
        <taxon>Hyphomicrobiales</taxon>
        <taxon>Rhizobiaceae</taxon>
        <taxon>Rhizobium/Agrobacterium group</taxon>
        <taxon>Rhizobium</taxon>
    </lineage>
</organism>
<dbReference type="AlphaFoldDB" id="A0A504UGG1"/>
<keyword evidence="1" id="KW-0472">Membrane</keyword>
<evidence type="ECO:0000256" key="1">
    <source>
        <dbReference type="SAM" id="Phobius"/>
    </source>
</evidence>
<evidence type="ECO:0000313" key="3">
    <source>
        <dbReference type="Proteomes" id="UP000316429"/>
    </source>
</evidence>
<sequence length="76" mass="8425">MLQAPAVMYLQSALRVYPYLFFIPLPRLPNRSLTRNAPNLSSVSTGDPDMPDLIFIALGSGTLLVLAFYARALDRL</sequence>
<evidence type="ECO:0000313" key="2">
    <source>
        <dbReference type="EMBL" id="TPP04562.1"/>
    </source>
</evidence>
<dbReference type="OrthoDB" id="8456030at2"/>
<proteinExistence type="predicted"/>
<dbReference type="Proteomes" id="UP000316429">
    <property type="component" value="Unassembled WGS sequence"/>
</dbReference>
<dbReference type="EMBL" id="VFYP01000007">
    <property type="protein sequence ID" value="TPP04562.1"/>
    <property type="molecule type" value="Genomic_DNA"/>
</dbReference>
<keyword evidence="3" id="KW-1185">Reference proteome</keyword>
<keyword evidence="1" id="KW-1133">Transmembrane helix</keyword>
<gene>
    <name evidence="2" type="ORF">FJQ55_21850</name>
</gene>
<comment type="caution">
    <text evidence="2">The sequence shown here is derived from an EMBL/GenBank/DDBJ whole genome shotgun (WGS) entry which is preliminary data.</text>
</comment>
<protein>
    <submittedName>
        <fullName evidence="2">Uncharacterized protein</fullName>
    </submittedName>
</protein>
<reference evidence="2 3" key="1">
    <citation type="submission" date="2019-06" db="EMBL/GenBank/DDBJ databases">
        <title>Rhizobium sp. CL12 isolated from roots of soybean.</title>
        <authorList>
            <person name="Wang C."/>
        </authorList>
    </citation>
    <scope>NUCLEOTIDE SEQUENCE [LARGE SCALE GENOMIC DNA]</scope>
    <source>
        <strain evidence="2 3">CL12</strain>
    </source>
</reference>
<feature type="transmembrane region" description="Helical" evidence="1">
    <location>
        <begin position="53"/>
        <end position="70"/>
    </location>
</feature>
<name>A0A504UGG1_9HYPH</name>
<keyword evidence="1" id="KW-0812">Transmembrane</keyword>